<dbReference type="AlphaFoldDB" id="A0A1F7IYR2"/>
<evidence type="ECO:0000313" key="2">
    <source>
        <dbReference type="Proteomes" id="UP000177141"/>
    </source>
</evidence>
<accession>A0A1F7IYR2</accession>
<name>A0A1F7IYR2_9BACT</name>
<evidence type="ECO:0000313" key="1">
    <source>
        <dbReference type="EMBL" id="OGK48500.1"/>
    </source>
</evidence>
<comment type="caution">
    <text evidence="1">The sequence shown here is derived from an EMBL/GenBank/DDBJ whole genome shotgun (WGS) entry which is preliminary data.</text>
</comment>
<organism evidence="1 2">
    <name type="scientific">Candidatus Roizmanbacteria bacterium RIFCSPLOWO2_01_FULL_38_12</name>
    <dbReference type="NCBI Taxonomy" id="1802061"/>
    <lineage>
        <taxon>Bacteria</taxon>
        <taxon>Candidatus Roizmaniibacteriota</taxon>
    </lineage>
</organism>
<sequence>MKIVYTKHALKKFKDLAELKILISRSIVNSIIKEPISIDNFSDFPNKIATGMFDKTHVLRIVYKEEDGKIVIVTFYPGKKERYI</sequence>
<reference evidence="1 2" key="1">
    <citation type="journal article" date="2016" name="Nat. Commun.">
        <title>Thousands of microbial genomes shed light on interconnected biogeochemical processes in an aquifer system.</title>
        <authorList>
            <person name="Anantharaman K."/>
            <person name="Brown C.T."/>
            <person name="Hug L.A."/>
            <person name="Sharon I."/>
            <person name="Castelle C.J."/>
            <person name="Probst A.J."/>
            <person name="Thomas B.C."/>
            <person name="Singh A."/>
            <person name="Wilkins M.J."/>
            <person name="Karaoz U."/>
            <person name="Brodie E.L."/>
            <person name="Williams K.H."/>
            <person name="Hubbard S.S."/>
            <person name="Banfield J.F."/>
        </authorList>
    </citation>
    <scope>NUCLEOTIDE SEQUENCE [LARGE SCALE GENOMIC DNA]</scope>
</reference>
<proteinExistence type="predicted"/>
<evidence type="ECO:0008006" key="3">
    <source>
        <dbReference type="Google" id="ProtNLM"/>
    </source>
</evidence>
<protein>
    <recommendedName>
        <fullName evidence="3">DUF4258 domain-containing protein</fullName>
    </recommendedName>
</protein>
<dbReference type="Proteomes" id="UP000177141">
    <property type="component" value="Unassembled WGS sequence"/>
</dbReference>
<gene>
    <name evidence="1" type="ORF">A3A93_03485</name>
</gene>
<dbReference type="EMBL" id="MGAL01000014">
    <property type="protein sequence ID" value="OGK48500.1"/>
    <property type="molecule type" value="Genomic_DNA"/>
</dbReference>